<dbReference type="SMART" id="SM00256">
    <property type="entry name" value="FBOX"/>
    <property type="match status" value="1"/>
</dbReference>
<gene>
    <name evidence="3" type="ORF">TBRA_LOCUS7743</name>
</gene>
<dbReference type="GO" id="GO:0031146">
    <property type="term" value="P:SCF-dependent proteasomal ubiquitin-dependent protein catabolic process"/>
    <property type="evidence" value="ECO:0007669"/>
    <property type="project" value="TreeGrafter"/>
</dbReference>
<sequence length="348" mass="39332">MSETCWYNSWQIKKKQNIMPEESILGSFSDELILMIFKYLPKASLVQSMLVCKRWYRIGLDEALWTRLDLGNKIITKGTLGNILPRGIQILRLAQTEIAHPAFLPNPYIDWSSFTCKLQYLDLSMVGINIIDLAEILAKCRQLKKLSLENCKLNEACCTAIGGNENLEVLNLTMCEGINTECLKFLTALKSLTALNVGWCTLDAQSVAFICTALPSSVVRLNIAGCRRSMTDEDIQNLVKQCPSMVELDLSDCTLLTINTIQHLMSLTNLEHLSLSRCYSISPSMSSRLASMPKLKYLDFFGMLTNDAVKLFKSRYKHVELNKYMFSSIARPTVGIRRTSIWGLQVKD</sequence>
<dbReference type="InterPro" id="IPR006553">
    <property type="entry name" value="Leu-rich_rpt_Cys-con_subtyp"/>
</dbReference>
<dbReference type="SMART" id="SM00367">
    <property type="entry name" value="LRR_CC"/>
    <property type="match status" value="4"/>
</dbReference>
<dbReference type="GO" id="GO:0019005">
    <property type="term" value="C:SCF ubiquitin ligase complex"/>
    <property type="evidence" value="ECO:0007669"/>
    <property type="project" value="TreeGrafter"/>
</dbReference>
<evidence type="ECO:0000259" key="2">
    <source>
        <dbReference type="PROSITE" id="PS50181"/>
    </source>
</evidence>
<evidence type="ECO:0000313" key="3">
    <source>
        <dbReference type="EMBL" id="CAB0035860.1"/>
    </source>
</evidence>
<dbReference type="OrthoDB" id="2095648at2759"/>
<dbReference type="EMBL" id="CADCXV010000802">
    <property type="protein sequence ID" value="CAB0035860.1"/>
    <property type="molecule type" value="Genomic_DNA"/>
</dbReference>
<keyword evidence="1" id="KW-0833">Ubl conjugation pathway</keyword>
<dbReference type="InterPro" id="IPR001810">
    <property type="entry name" value="F-box_dom"/>
</dbReference>
<keyword evidence="4" id="KW-1185">Reference proteome</keyword>
<dbReference type="PROSITE" id="PS50181">
    <property type="entry name" value="FBOX"/>
    <property type="match status" value="1"/>
</dbReference>
<proteinExistence type="predicted"/>
<dbReference type="InterPro" id="IPR036047">
    <property type="entry name" value="F-box-like_dom_sf"/>
</dbReference>
<reference evidence="3 4" key="1">
    <citation type="submission" date="2020-02" db="EMBL/GenBank/DDBJ databases">
        <authorList>
            <person name="Ferguson B K."/>
        </authorList>
    </citation>
    <scope>NUCLEOTIDE SEQUENCE [LARGE SCALE GENOMIC DNA]</scope>
</reference>
<dbReference type="PANTHER" id="PTHR13318">
    <property type="entry name" value="PARTNER OF PAIRED, ISOFORM B-RELATED"/>
    <property type="match status" value="1"/>
</dbReference>
<name>A0A6H5IER2_9HYME</name>
<dbReference type="InterPro" id="IPR032675">
    <property type="entry name" value="LRR_dom_sf"/>
</dbReference>
<accession>A0A6H5IER2</accession>
<organism evidence="3 4">
    <name type="scientific">Trichogramma brassicae</name>
    <dbReference type="NCBI Taxonomy" id="86971"/>
    <lineage>
        <taxon>Eukaryota</taxon>
        <taxon>Metazoa</taxon>
        <taxon>Ecdysozoa</taxon>
        <taxon>Arthropoda</taxon>
        <taxon>Hexapoda</taxon>
        <taxon>Insecta</taxon>
        <taxon>Pterygota</taxon>
        <taxon>Neoptera</taxon>
        <taxon>Endopterygota</taxon>
        <taxon>Hymenoptera</taxon>
        <taxon>Apocrita</taxon>
        <taxon>Proctotrupomorpha</taxon>
        <taxon>Chalcidoidea</taxon>
        <taxon>Trichogrammatidae</taxon>
        <taxon>Trichogramma</taxon>
    </lineage>
</organism>
<dbReference type="SUPFAM" id="SSF81383">
    <property type="entry name" value="F-box domain"/>
    <property type="match status" value="1"/>
</dbReference>
<evidence type="ECO:0000313" key="4">
    <source>
        <dbReference type="Proteomes" id="UP000479190"/>
    </source>
</evidence>
<dbReference type="Proteomes" id="UP000479190">
    <property type="component" value="Unassembled WGS sequence"/>
</dbReference>
<dbReference type="SUPFAM" id="SSF52047">
    <property type="entry name" value="RNI-like"/>
    <property type="match status" value="1"/>
</dbReference>
<feature type="domain" description="F-box" evidence="2">
    <location>
        <begin position="22"/>
        <end position="68"/>
    </location>
</feature>
<dbReference type="AlphaFoldDB" id="A0A6H5IER2"/>
<dbReference type="Gene3D" id="3.80.10.10">
    <property type="entry name" value="Ribonuclease Inhibitor"/>
    <property type="match status" value="1"/>
</dbReference>
<protein>
    <recommendedName>
        <fullName evidence="2">F-box domain-containing protein</fullName>
    </recommendedName>
</protein>
<dbReference type="Pfam" id="PF12937">
    <property type="entry name" value="F-box-like"/>
    <property type="match status" value="1"/>
</dbReference>
<evidence type="ECO:0000256" key="1">
    <source>
        <dbReference type="ARBA" id="ARBA00022786"/>
    </source>
</evidence>